<keyword evidence="8 10" id="KW-0131">Cell cycle</keyword>
<dbReference type="Gene3D" id="3.40.50.2000">
    <property type="entry name" value="Glycogen Phosphorylase B"/>
    <property type="match status" value="2"/>
</dbReference>
<dbReference type="GO" id="GO:0071555">
    <property type="term" value="P:cell wall organization"/>
    <property type="evidence" value="ECO:0007669"/>
    <property type="project" value="UniProtKB-KW"/>
</dbReference>
<dbReference type="Pfam" id="PF03033">
    <property type="entry name" value="Glyco_transf_28"/>
    <property type="match status" value="1"/>
</dbReference>
<evidence type="ECO:0000256" key="4">
    <source>
        <dbReference type="ARBA" id="ARBA00022679"/>
    </source>
</evidence>
<dbReference type="InterPro" id="IPR007235">
    <property type="entry name" value="Glyco_trans_28_C"/>
</dbReference>
<dbReference type="GO" id="GO:0005975">
    <property type="term" value="P:carbohydrate metabolic process"/>
    <property type="evidence" value="ECO:0007669"/>
    <property type="project" value="InterPro"/>
</dbReference>
<dbReference type="HAMAP" id="MF_00033">
    <property type="entry name" value="MurG"/>
    <property type="match status" value="1"/>
</dbReference>
<keyword evidence="1 10" id="KW-1003">Cell membrane</keyword>
<evidence type="ECO:0000259" key="12">
    <source>
        <dbReference type="Pfam" id="PF04101"/>
    </source>
</evidence>
<dbReference type="InterPro" id="IPR006009">
    <property type="entry name" value="GlcNAc_MurG"/>
</dbReference>
<accession>A0A7W5Z1E6</accession>
<feature type="binding site" evidence="10">
    <location>
        <position position="129"/>
    </location>
    <ligand>
        <name>UDP-N-acetyl-alpha-D-glucosamine</name>
        <dbReference type="ChEBI" id="CHEBI:57705"/>
    </ligand>
</feature>
<keyword evidence="2 10" id="KW-0132">Cell division</keyword>
<evidence type="ECO:0000256" key="9">
    <source>
        <dbReference type="ARBA" id="ARBA00023316"/>
    </source>
</evidence>
<evidence type="ECO:0000256" key="6">
    <source>
        <dbReference type="ARBA" id="ARBA00022984"/>
    </source>
</evidence>
<proteinExistence type="inferred from homology"/>
<evidence type="ECO:0000256" key="10">
    <source>
        <dbReference type="HAMAP-Rule" id="MF_00033"/>
    </source>
</evidence>
<dbReference type="NCBIfam" id="TIGR01133">
    <property type="entry name" value="murG"/>
    <property type="match status" value="1"/>
</dbReference>
<reference evidence="13 14" key="1">
    <citation type="submission" date="2020-08" db="EMBL/GenBank/DDBJ databases">
        <title>Genomic Encyclopedia of Type Strains, Phase IV (KMG-IV): sequencing the most valuable type-strain genomes for metagenomic binning, comparative biology and taxonomic classification.</title>
        <authorList>
            <person name="Goeker M."/>
        </authorList>
    </citation>
    <scope>NUCLEOTIDE SEQUENCE [LARGE SCALE GENOMIC DNA]</scope>
    <source>
        <strain evidence="13 14">DSM 28760</strain>
    </source>
</reference>
<dbReference type="CDD" id="cd03785">
    <property type="entry name" value="GT28_MurG"/>
    <property type="match status" value="1"/>
</dbReference>
<evidence type="ECO:0000259" key="11">
    <source>
        <dbReference type="Pfam" id="PF03033"/>
    </source>
</evidence>
<keyword evidence="4 10" id="KW-0808">Transferase</keyword>
<evidence type="ECO:0000256" key="2">
    <source>
        <dbReference type="ARBA" id="ARBA00022618"/>
    </source>
</evidence>
<dbReference type="UniPathway" id="UPA00219"/>
<feature type="binding site" evidence="10">
    <location>
        <position position="172"/>
    </location>
    <ligand>
        <name>UDP-N-acetyl-alpha-D-glucosamine</name>
        <dbReference type="ChEBI" id="CHEBI:57705"/>
    </ligand>
</feature>
<dbReference type="GO" id="GO:0005886">
    <property type="term" value="C:plasma membrane"/>
    <property type="evidence" value="ECO:0007669"/>
    <property type="project" value="UniProtKB-SubCell"/>
</dbReference>
<comment type="function">
    <text evidence="10">Cell wall formation. Catalyzes the transfer of a GlcNAc subunit on undecaprenyl-pyrophosphoryl-MurNAc-pentapeptide (lipid intermediate I) to form undecaprenyl-pyrophosphoryl-MurNAc-(pentapeptide)GlcNAc (lipid intermediate II).</text>
</comment>
<dbReference type="InterPro" id="IPR004276">
    <property type="entry name" value="GlycoTrans_28_N"/>
</dbReference>
<comment type="pathway">
    <text evidence="10">Cell wall biogenesis; peptidoglycan biosynthesis.</text>
</comment>
<feature type="domain" description="Glycosyl transferase family 28 C-terminal" evidence="12">
    <location>
        <begin position="194"/>
        <end position="360"/>
    </location>
</feature>
<keyword evidence="6 10" id="KW-0573">Peptidoglycan synthesis</keyword>
<comment type="subcellular location">
    <subcellularLocation>
        <location evidence="10">Cell membrane</location>
        <topology evidence="10">Peripheral membrane protein</topology>
        <orientation evidence="10">Cytoplasmic side</orientation>
    </subcellularLocation>
</comment>
<name>A0A7W5Z1E6_9HYPH</name>
<dbReference type="SUPFAM" id="SSF53756">
    <property type="entry name" value="UDP-Glycosyltransferase/glycogen phosphorylase"/>
    <property type="match status" value="1"/>
</dbReference>
<comment type="similarity">
    <text evidence="10">Belongs to the glycosyltransferase 28 family. MurG subfamily.</text>
</comment>
<evidence type="ECO:0000313" key="14">
    <source>
        <dbReference type="Proteomes" id="UP000537592"/>
    </source>
</evidence>
<keyword evidence="5 10" id="KW-0133">Cell shape</keyword>
<dbReference type="Proteomes" id="UP000537592">
    <property type="component" value="Unassembled WGS sequence"/>
</dbReference>
<feature type="binding site" evidence="10">
    <location>
        <position position="200"/>
    </location>
    <ligand>
        <name>UDP-N-acetyl-alpha-D-glucosamine</name>
        <dbReference type="ChEBI" id="CHEBI:57705"/>
    </ligand>
</feature>
<feature type="binding site" evidence="10">
    <location>
        <begin position="18"/>
        <end position="20"/>
    </location>
    <ligand>
        <name>UDP-N-acetyl-alpha-D-glucosamine</name>
        <dbReference type="ChEBI" id="CHEBI:57705"/>
    </ligand>
</feature>
<dbReference type="EC" id="2.4.1.227" evidence="10"/>
<evidence type="ECO:0000313" key="13">
    <source>
        <dbReference type="EMBL" id="MBB3808257.1"/>
    </source>
</evidence>
<feature type="domain" description="Glycosyltransferase family 28 N-terminal" evidence="11">
    <location>
        <begin position="11"/>
        <end position="146"/>
    </location>
</feature>
<dbReference type="RefSeq" id="WP_210281491.1">
    <property type="nucleotide sequence ID" value="NZ_JACICC010000001.1"/>
</dbReference>
<sequence>MVEVSGKAPLVIIAAGGTGGHLFPAEALAGALRARGVRVVLATDTRAARFAERFPADDIIEFPAATPSNRSPLAAVKAMMTLGRGFFSAFGAIKERGPAVVVGFGGYPTVPPLLAAAFQRLPVVIHEQNAVLGRANLLLSHWTTLIATGFPQVGKLPKGAQQRVVHVGNPVRPAVIEAARVPFQPLYENGVLHLVVTGGSQGARVMSDIVPAAVELLPDHLRQRLAIVQQARQEDLQRVREIYARLGVAAEVDAFFADLPARMAAAQLVIGRAGASTVAELAVIGRPSILVPLPGSLDQDQAANAAVLARASATTAVAQTEFTSQWLADTLKEVFGDPASLTRAAAAAHTVGYPDAAERLADQIIGIVSGAKPAAIS</sequence>
<keyword evidence="3 10" id="KW-0328">Glycosyltransferase</keyword>
<dbReference type="GO" id="GO:0008360">
    <property type="term" value="P:regulation of cell shape"/>
    <property type="evidence" value="ECO:0007669"/>
    <property type="project" value="UniProtKB-KW"/>
</dbReference>
<evidence type="ECO:0000256" key="1">
    <source>
        <dbReference type="ARBA" id="ARBA00022475"/>
    </source>
</evidence>
<dbReference type="GO" id="GO:0050511">
    <property type="term" value="F:undecaprenyldiphospho-muramoylpentapeptide beta-N-acetylglucosaminyltransferase activity"/>
    <property type="evidence" value="ECO:0007669"/>
    <property type="project" value="UniProtKB-UniRule"/>
</dbReference>
<evidence type="ECO:0000256" key="7">
    <source>
        <dbReference type="ARBA" id="ARBA00023136"/>
    </source>
</evidence>
<feature type="binding site" evidence="10">
    <location>
        <position position="301"/>
    </location>
    <ligand>
        <name>UDP-N-acetyl-alpha-D-glucosamine</name>
        <dbReference type="ChEBI" id="CHEBI:57705"/>
    </ligand>
</feature>
<dbReference type="PANTHER" id="PTHR21015">
    <property type="entry name" value="UDP-N-ACETYLGLUCOSAMINE--N-ACETYLMURAMYL-(PENTAPEPTIDE) PYROPHOSPHORYL-UNDECAPRENOL N-ACETYLGLUCOSAMINE TRANSFERASE 1"/>
    <property type="match status" value="1"/>
</dbReference>
<evidence type="ECO:0000256" key="5">
    <source>
        <dbReference type="ARBA" id="ARBA00022960"/>
    </source>
</evidence>
<gene>
    <name evidence="10" type="primary">murG</name>
    <name evidence="13" type="ORF">FHS81_000311</name>
</gene>
<dbReference type="GO" id="GO:0051301">
    <property type="term" value="P:cell division"/>
    <property type="evidence" value="ECO:0007669"/>
    <property type="project" value="UniProtKB-KW"/>
</dbReference>
<comment type="catalytic activity">
    <reaction evidence="10">
        <text>di-trans,octa-cis-undecaprenyl diphospho-N-acetyl-alpha-D-muramoyl-L-alanyl-D-glutamyl-meso-2,6-diaminopimeloyl-D-alanyl-D-alanine + UDP-N-acetyl-alpha-D-glucosamine = di-trans,octa-cis-undecaprenyl diphospho-[N-acetyl-alpha-D-glucosaminyl-(1-&gt;4)]-N-acetyl-alpha-D-muramoyl-L-alanyl-D-glutamyl-meso-2,6-diaminopimeloyl-D-alanyl-D-alanine + UDP + H(+)</text>
        <dbReference type="Rhea" id="RHEA:31227"/>
        <dbReference type="ChEBI" id="CHEBI:15378"/>
        <dbReference type="ChEBI" id="CHEBI:57705"/>
        <dbReference type="ChEBI" id="CHEBI:58223"/>
        <dbReference type="ChEBI" id="CHEBI:61387"/>
        <dbReference type="ChEBI" id="CHEBI:61388"/>
        <dbReference type="EC" id="2.4.1.227"/>
    </reaction>
</comment>
<dbReference type="AlphaFoldDB" id="A0A7W5Z1E6"/>
<keyword evidence="14" id="KW-1185">Reference proteome</keyword>
<protein>
    <recommendedName>
        <fullName evidence="10">UDP-N-acetylglucosamine--N-acetylmuramyl-(pentapeptide) pyrophosphoryl-undecaprenol N-acetylglucosamine transferase</fullName>
        <ecNumber evidence="10">2.4.1.227</ecNumber>
    </recommendedName>
    <alternativeName>
        <fullName evidence="10">Undecaprenyl-PP-MurNAc-pentapeptide-UDPGlcNAc GlcNAc transferase</fullName>
    </alternativeName>
</protein>
<dbReference type="GO" id="GO:0009252">
    <property type="term" value="P:peptidoglycan biosynthetic process"/>
    <property type="evidence" value="ECO:0007669"/>
    <property type="project" value="UniProtKB-UniRule"/>
</dbReference>
<dbReference type="Pfam" id="PF04101">
    <property type="entry name" value="Glyco_tran_28_C"/>
    <property type="match status" value="1"/>
</dbReference>
<comment type="caution">
    <text evidence="10">Lacks conserved residue(s) required for the propagation of feature annotation.</text>
</comment>
<evidence type="ECO:0000256" key="3">
    <source>
        <dbReference type="ARBA" id="ARBA00022676"/>
    </source>
</evidence>
<keyword evidence="7 10" id="KW-0472">Membrane</keyword>
<dbReference type="PANTHER" id="PTHR21015:SF22">
    <property type="entry name" value="GLYCOSYLTRANSFERASE"/>
    <property type="match status" value="1"/>
</dbReference>
<dbReference type="EMBL" id="JACICC010000001">
    <property type="protein sequence ID" value="MBB3808257.1"/>
    <property type="molecule type" value="Genomic_DNA"/>
</dbReference>
<keyword evidence="9 10" id="KW-0961">Cell wall biogenesis/degradation</keyword>
<organism evidence="13 14">
    <name type="scientific">Pseudochelatococcus contaminans</name>
    <dbReference type="NCBI Taxonomy" id="1538103"/>
    <lineage>
        <taxon>Bacteria</taxon>
        <taxon>Pseudomonadati</taxon>
        <taxon>Pseudomonadota</taxon>
        <taxon>Alphaproteobacteria</taxon>
        <taxon>Hyphomicrobiales</taxon>
        <taxon>Chelatococcaceae</taxon>
        <taxon>Pseudochelatococcus</taxon>
    </lineage>
</organism>
<comment type="caution">
    <text evidence="13">The sequence shown here is derived from an EMBL/GenBank/DDBJ whole genome shotgun (WGS) entry which is preliminary data.</text>
</comment>
<evidence type="ECO:0000256" key="8">
    <source>
        <dbReference type="ARBA" id="ARBA00023306"/>
    </source>
</evidence>